<protein>
    <submittedName>
        <fullName evidence="2">VanZ family protein</fullName>
    </submittedName>
</protein>
<dbReference type="EMBL" id="QXIL01000025">
    <property type="protein sequence ID" value="RXI76786.1"/>
    <property type="molecule type" value="Genomic_DNA"/>
</dbReference>
<dbReference type="InterPro" id="IPR006976">
    <property type="entry name" value="VanZ-like"/>
</dbReference>
<organism evidence="2 3">
    <name type="scientific">Levilactobacillus suantsaii</name>
    <dbReference type="NCBI Taxonomy" id="2292255"/>
    <lineage>
        <taxon>Bacteria</taxon>
        <taxon>Bacillati</taxon>
        <taxon>Bacillota</taxon>
        <taxon>Bacilli</taxon>
        <taxon>Lactobacillales</taxon>
        <taxon>Lactobacillaceae</taxon>
        <taxon>Levilactobacillus</taxon>
    </lineage>
</organism>
<evidence type="ECO:0000259" key="1">
    <source>
        <dbReference type="Pfam" id="PF04892"/>
    </source>
</evidence>
<dbReference type="RefSeq" id="WP_129033148.1">
    <property type="nucleotide sequence ID" value="NZ_CP059603.1"/>
</dbReference>
<evidence type="ECO:0000313" key="2">
    <source>
        <dbReference type="EMBL" id="RXI76786.1"/>
    </source>
</evidence>
<feature type="domain" description="VanZ-like" evidence="1">
    <location>
        <begin position="60"/>
        <end position="156"/>
    </location>
</feature>
<dbReference type="InterPro" id="IPR053150">
    <property type="entry name" value="Teicoplanin_resist-assoc"/>
</dbReference>
<dbReference type="PANTHER" id="PTHR36834:SF1">
    <property type="entry name" value="INTEGRAL MEMBRANE PROTEIN"/>
    <property type="match status" value="1"/>
</dbReference>
<dbReference type="AlphaFoldDB" id="A0A4V1LF63"/>
<dbReference type="PANTHER" id="PTHR36834">
    <property type="entry name" value="MEMBRANE PROTEIN-RELATED"/>
    <property type="match status" value="1"/>
</dbReference>
<evidence type="ECO:0000313" key="3">
    <source>
        <dbReference type="Proteomes" id="UP000290602"/>
    </source>
</evidence>
<sequence length="168" mass="18872">MVRWVPFGLVSLVWLVLIGRRLRQRRFWRAGWWLGCWALSALTWTPVALSFGSAMQLGQLPTHWWANGVWVVRPFAPGDLDASFWLNIVMTVPQGALLAINWPQLRWSQWVYVGLAVGLTLESGQALGNALVSLGRWVDINDILTNGLGVVLGALAVTGYRHWRTRLG</sequence>
<dbReference type="Proteomes" id="UP000290602">
    <property type="component" value="Unassembled WGS sequence"/>
</dbReference>
<keyword evidence="3" id="KW-1185">Reference proteome</keyword>
<reference evidence="2 3" key="1">
    <citation type="submission" date="2018-08" db="EMBL/GenBank/DDBJ databases">
        <title>Lactobacillus suantsai sp. nov., isolated from traditional fermented suan-tsai in Taiwan.</title>
        <authorList>
            <person name="Huang C.-H."/>
        </authorList>
    </citation>
    <scope>NUCLEOTIDE SEQUENCE [LARGE SCALE GENOMIC DNA]</scope>
    <source>
        <strain evidence="2 3">BCRC 12945</strain>
    </source>
</reference>
<proteinExistence type="predicted"/>
<comment type="caution">
    <text evidence="2">The sequence shown here is derived from an EMBL/GenBank/DDBJ whole genome shotgun (WGS) entry which is preliminary data.</text>
</comment>
<gene>
    <name evidence="2" type="ORF">DXH47_09840</name>
</gene>
<dbReference type="OrthoDB" id="2247368at2"/>
<accession>A0A4V1LF63</accession>
<name>A0A4V1LF63_9LACO</name>
<dbReference type="Pfam" id="PF04892">
    <property type="entry name" value="VanZ"/>
    <property type="match status" value="1"/>
</dbReference>